<name>A0ABT9FGE4_9GAMM</name>
<accession>A0ABT9FGE4</accession>
<sequence>MTCDYLVTFDPEGGRKYPNIAMVEGLLGGIGRLCFPDGTVQFADNETYPGVVSSPRMSVDDLEQFCKTNLPIYEAYYDLNFDAIDRDDDLPPIERFWEK</sequence>
<reference evidence="1" key="1">
    <citation type="submission" date="2023-07" db="EMBL/GenBank/DDBJ databases">
        <title>Genome content predicts the carbon catabolic preferences of heterotrophic bacteria.</title>
        <authorList>
            <person name="Gralka M."/>
        </authorList>
    </citation>
    <scope>NUCLEOTIDE SEQUENCE</scope>
    <source>
        <strain evidence="1">4G09</strain>
    </source>
</reference>
<proteinExistence type="predicted"/>
<dbReference type="RefSeq" id="WP_305472477.1">
    <property type="nucleotide sequence ID" value="NZ_JAUYVT010000014.1"/>
</dbReference>
<dbReference type="EMBL" id="JAUYVT010000014">
    <property type="protein sequence ID" value="MDP2565754.1"/>
    <property type="molecule type" value="Genomic_DNA"/>
</dbReference>
<comment type="caution">
    <text evidence="1">The sequence shown here is derived from an EMBL/GenBank/DDBJ whole genome shotgun (WGS) entry which is preliminary data.</text>
</comment>
<protein>
    <submittedName>
        <fullName evidence="1">Uncharacterized protein</fullName>
    </submittedName>
</protein>
<gene>
    <name evidence="1" type="ORF">Q8W34_14000</name>
</gene>
<dbReference type="Proteomes" id="UP001177212">
    <property type="component" value="Unassembled WGS sequence"/>
</dbReference>
<evidence type="ECO:0000313" key="1">
    <source>
        <dbReference type="EMBL" id="MDP2565754.1"/>
    </source>
</evidence>
<keyword evidence="2" id="KW-1185">Reference proteome</keyword>
<evidence type="ECO:0000313" key="2">
    <source>
        <dbReference type="Proteomes" id="UP001177212"/>
    </source>
</evidence>
<organism evidence="1 2">
    <name type="scientific">Pseudoalteromonas marina</name>
    <dbReference type="NCBI Taxonomy" id="267375"/>
    <lineage>
        <taxon>Bacteria</taxon>
        <taxon>Pseudomonadati</taxon>
        <taxon>Pseudomonadota</taxon>
        <taxon>Gammaproteobacteria</taxon>
        <taxon>Alteromonadales</taxon>
        <taxon>Pseudoalteromonadaceae</taxon>
        <taxon>Pseudoalteromonas</taxon>
    </lineage>
</organism>